<feature type="region of interest" description="Disordered" evidence="1">
    <location>
        <begin position="560"/>
        <end position="608"/>
    </location>
</feature>
<protein>
    <recommendedName>
        <fullName evidence="2">Rab-GAP TBC domain-containing protein</fullName>
    </recommendedName>
</protein>
<dbReference type="InterPro" id="IPR035969">
    <property type="entry name" value="Rab-GAP_TBC_sf"/>
</dbReference>
<dbReference type="GO" id="GO:0031267">
    <property type="term" value="F:small GTPase binding"/>
    <property type="evidence" value="ECO:0007669"/>
    <property type="project" value="TreeGrafter"/>
</dbReference>
<dbReference type="PROSITE" id="PS50086">
    <property type="entry name" value="TBC_RABGAP"/>
    <property type="match status" value="1"/>
</dbReference>
<dbReference type="SMART" id="SM00164">
    <property type="entry name" value="TBC"/>
    <property type="match status" value="1"/>
</dbReference>
<dbReference type="AlphaFoldDB" id="A0A7S3UCF5"/>
<evidence type="ECO:0000313" key="3">
    <source>
        <dbReference type="EMBL" id="CAE0609852.1"/>
    </source>
</evidence>
<dbReference type="InterPro" id="IPR050302">
    <property type="entry name" value="Rab_GAP_TBC_domain"/>
</dbReference>
<reference evidence="3" key="1">
    <citation type="submission" date="2021-01" db="EMBL/GenBank/DDBJ databases">
        <authorList>
            <person name="Corre E."/>
            <person name="Pelletier E."/>
            <person name="Niang G."/>
            <person name="Scheremetjew M."/>
            <person name="Finn R."/>
            <person name="Kale V."/>
            <person name="Holt S."/>
            <person name="Cochrane G."/>
            <person name="Meng A."/>
            <person name="Brown T."/>
            <person name="Cohen L."/>
        </authorList>
    </citation>
    <scope>NUCLEOTIDE SEQUENCE</scope>
    <source>
        <strain evidence="3">CCMP1897</strain>
    </source>
</reference>
<dbReference type="InterPro" id="IPR000195">
    <property type="entry name" value="Rab-GAP-TBC_dom"/>
</dbReference>
<dbReference type="Pfam" id="PF00566">
    <property type="entry name" value="RabGAP-TBC"/>
    <property type="match status" value="1"/>
</dbReference>
<proteinExistence type="predicted"/>
<accession>A0A7S3UCF5</accession>
<feature type="domain" description="Rab-GAP TBC" evidence="2">
    <location>
        <begin position="212"/>
        <end position="491"/>
    </location>
</feature>
<dbReference type="PANTHER" id="PTHR47219:SF9">
    <property type="entry name" value="GTPASE ACTIVATING PROTEIN AND CENTROSOME-ASSOCIATED, ISOFORM B"/>
    <property type="match status" value="1"/>
</dbReference>
<gene>
    <name evidence="3" type="ORF">PSAL00342_LOCUS3671</name>
</gene>
<dbReference type="Gene3D" id="1.10.472.80">
    <property type="entry name" value="Ypt/Rab-GAP domain of gyp1p, domain 3"/>
    <property type="match status" value="1"/>
</dbReference>
<sequence>MHLHFHAPTPSTFHWSGPRTYPAGHPMPLWDGHVHAFGAFPIRTGASFGVDGCLVVLQRGVVSRGTAGCLDLVIPTDRWRIERCRKDVGGRRQAMAEEEEGLERIKAHVGRGAKAVGGAISMAGVALAKGATSAALLVTDGHARRSGFRGLARRTKRLRNTSTRDYTKRLAKIYQALEKAQDRLRKRRIEVLRDDGLEDEVDVQICDRLLEMAPRELRSRLWCYLASVSCAKEVGAVHTVSTYNHLSEQEQYTLAQLPRTVKAENHPESADVEPTHTALPCSARSALHGGGDVVKDWVDQGIKRDEESIWVGMSHIEWPPSPPHGTRYETLLQVTSGQEEIDEMIDRDIHRTFPEHRKFCSRDGQMALKNILKAYSLHDLEVGYCQGMAFPAGILLMYLPEEPAFRALTLALGEGGANLRQLYTPELSGLQLALKRLGKLIHRRHPQLGRHLEEHGVAPLLYASPWMLSLFSNTYPQSFSARILDVILTERSGNILMRTCLSILAHTEMHVLALDDFEEIVEYLKIEPGKWPDVELREVLSHAIRFELPQSEINEIDVELETEEQESRNRRASTPKISSPSTTEEASTSESPVLQTDGAVEMQDRDSEIAEMMLATLEQDLGWEIIDGDESSNESLSSSLQ</sequence>
<name>A0A7S3UCF5_9CHLO</name>
<evidence type="ECO:0000256" key="1">
    <source>
        <dbReference type="SAM" id="MobiDB-lite"/>
    </source>
</evidence>
<dbReference type="FunFam" id="1.10.8.270:FF:000016">
    <property type="entry name" value="TBC1 domain family member 2A"/>
    <property type="match status" value="1"/>
</dbReference>
<evidence type="ECO:0000259" key="2">
    <source>
        <dbReference type="PROSITE" id="PS50086"/>
    </source>
</evidence>
<dbReference type="GO" id="GO:0005096">
    <property type="term" value="F:GTPase activator activity"/>
    <property type="evidence" value="ECO:0007669"/>
    <property type="project" value="TreeGrafter"/>
</dbReference>
<dbReference type="PANTHER" id="PTHR47219">
    <property type="entry name" value="RAB GTPASE-ACTIVATING PROTEIN 1-LIKE"/>
    <property type="match status" value="1"/>
</dbReference>
<dbReference type="EMBL" id="HBIS01004051">
    <property type="protein sequence ID" value="CAE0609852.1"/>
    <property type="molecule type" value="Transcribed_RNA"/>
</dbReference>
<feature type="compositionally biased region" description="Low complexity" evidence="1">
    <location>
        <begin position="578"/>
        <end position="592"/>
    </location>
</feature>
<organism evidence="3">
    <name type="scientific">Picocystis salinarum</name>
    <dbReference type="NCBI Taxonomy" id="88271"/>
    <lineage>
        <taxon>Eukaryota</taxon>
        <taxon>Viridiplantae</taxon>
        <taxon>Chlorophyta</taxon>
        <taxon>Picocystophyceae</taxon>
        <taxon>Picocystales</taxon>
        <taxon>Picocystaceae</taxon>
        <taxon>Picocystis</taxon>
    </lineage>
</organism>
<dbReference type="SUPFAM" id="SSF47923">
    <property type="entry name" value="Ypt/Rab-GAP domain of gyp1p"/>
    <property type="match status" value="2"/>
</dbReference>
<dbReference type="Gene3D" id="1.10.8.270">
    <property type="entry name" value="putative rabgap domain of human tbc1 domain family member 14 like domains"/>
    <property type="match status" value="1"/>
</dbReference>